<keyword evidence="2" id="KW-0472">Membrane</keyword>
<evidence type="ECO:0000313" key="3">
    <source>
        <dbReference type="EMBL" id="GBO12532.1"/>
    </source>
</evidence>
<dbReference type="AlphaFoldDB" id="A0A4Y2UK10"/>
<feature type="region of interest" description="Disordered" evidence="1">
    <location>
        <begin position="1"/>
        <end position="20"/>
    </location>
</feature>
<evidence type="ECO:0000256" key="1">
    <source>
        <dbReference type="SAM" id="MobiDB-lite"/>
    </source>
</evidence>
<comment type="caution">
    <text evidence="3">The sequence shown here is derived from an EMBL/GenBank/DDBJ whole genome shotgun (WGS) entry which is preliminary data.</text>
</comment>
<name>A0A4Y2UK10_ARAVE</name>
<gene>
    <name evidence="3" type="ORF">AVEN_144915_1</name>
</gene>
<feature type="non-terminal residue" evidence="3">
    <location>
        <position position="1"/>
    </location>
</feature>
<dbReference type="Proteomes" id="UP000499080">
    <property type="component" value="Unassembled WGS sequence"/>
</dbReference>
<feature type="transmembrane region" description="Helical" evidence="2">
    <location>
        <begin position="122"/>
        <end position="142"/>
    </location>
</feature>
<proteinExistence type="predicted"/>
<protein>
    <submittedName>
        <fullName evidence="3">Uncharacterized protein</fullName>
    </submittedName>
</protein>
<keyword evidence="2" id="KW-0812">Transmembrane</keyword>
<reference evidence="3 4" key="1">
    <citation type="journal article" date="2019" name="Sci. Rep.">
        <title>Orb-weaving spider Araneus ventricosus genome elucidates the spidroin gene catalogue.</title>
        <authorList>
            <person name="Kono N."/>
            <person name="Nakamura H."/>
            <person name="Ohtoshi R."/>
            <person name="Moran D.A.P."/>
            <person name="Shinohara A."/>
            <person name="Yoshida Y."/>
            <person name="Fujiwara M."/>
            <person name="Mori M."/>
            <person name="Tomita M."/>
            <person name="Arakawa K."/>
        </authorList>
    </citation>
    <scope>NUCLEOTIDE SEQUENCE [LARGE SCALE GENOMIC DNA]</scope>
</reference>
<evidence type="ECO:0000313" key="4">
    <source>
        <dbReference type="Proteomes" id="UP000499080"/>
    </source>
</evidence>
<evidence type="ECO:0000256" key="2">
    <source>
        <dbReference type="SAM" id="Phobius"/>
    </source>
</evidence>
<dbReference type="EMBL" id="BGPR01037041">
    <property type="protein sequence ID" value="GBO12532.1"/>
    <property type="molecule type" value="Genomic_DNA"/>
</dbReference>
<keyword evidence="2" id="KW-1133">Transmembrane helix</keyword>
<organism evidence="3 4">
    <name type="scientific">Araneus ventricosus</name>
    <name type="common">Orbweaver spider</name>
    <name type="synonym">Epeira ventricosa</name>
    <dbReference type="NCBI Taxonomy" id="182803"/>
    <lineage>
        <taxon>Eukaryota</taxon>
        <taxon>Metazoa</taxon>
        <taxon>Ecdysozoa</taxon>
        <taxon>Arthropoda</taxon>
        <taxon>Chelicerata</taxon>
        <taxon>Arachnida</taxon>
        <taxon>Araneae</taxon>
        <taxon>Araneomorphae</taxon>
        <taxon>Entelegynae</taxon>
        <taxon>Araneoidea</taxon>
        <taxon>Araneidae</taxon>
        <taxon>Araneus</taxon>
    </lineage>
</organism>
<keyword evidence="4" id="KW-1185">Reference proteome</keyword>
<sequence length="157" mass="17481">DRCNSDSGKGQMDRGSASLSPFPREKFLTIRRPGSDHLMHGVPALPPEKTQNKLLEACISFSGKETTGGNDKMIFNLSKAVYNEDAPTESSRSFPTETQKAAGSLPLNDMPKWKYFILEIKFWIYLIFFFFVVLLITSATYSTTLLSGPGSMTARSR</sequence>
<accession>A0A4Y2UK10</accession>